<feature type="region of interest" description="Disordered" evidence="7">
    <location>
        <begin position="336"/>
        <end position="355"/>
    </location>
</feature>
<reference evidence="10 11" key="1">
    <citation type="submission" date="2019-07" db="EMBL/GenBank/DDBJ databases">
        <title>Genomic Encyclopedia of Archaeal and Bacterial Type Strains, Phase II (KMG-II): from individual species to whole genera.</title>
        <authorList>
            <person name="Goeker M."/>
        </authorList>
    </citation>
    <scope>NUCLEOTIDE SEQUENCE [LARGE SCALE GENOMIC DNA]</scope>
    <source>
        <strain evidence="10 11">DSM 46842</strain>
    </source>
</reference>
<dbReference type="PANTHER" id="PTHR33406">
    <property type="entry name" value="MEMBRANE PROTEIN MJ1562-RELATED"/>
    <property type="match status" value="1"/>
</dbReference>
<keyword evidence="6 8" id="KW-0472">Membrane</keyword>
<feature type="transmembrane region" description="Helical" evidence="8">
    <location>
        <begin position="300"/>
        <end position="326"/>
    </location>
</feature>
<dbReference type="GO" id="GO:0005886">
    <property type="term" value="C:plasma membrane"/>
    <property type="evidence" value="ECO:0007669"/>
    <property type="project" value="UniProtKB-SubCell"/>
</dbReference>
<feature type="transmembrane region" description="Helical" evidence="8">
    <location>
        <begin position="12"/>
        <end position="35"/>
    </location>
</feature>
<dbReference type="InterPro" id="IPR004869">
    <property type="entry name" value="MMPL_dom"/>
</dbReference>
<evidence type="ECO:0000256" key="2">
    <source>
        <dbReference type="ARBA" id="ARBA00010157"/>
    </source>
</evidence>
<feature type="transmembrane region" description="Helical" evidence="8">
    <location>
        <begin position="205"/>
        <end position="223"/>
    </location>
</feature>
<evidence type="ECO:0000256" key="1">
    <source>
        <dbReference type="ARBA" id="ARBA00004651"/>
    </source>
</evidence>
<feature type="transmembrane region" description="Helical" evidence="8">
    <location>
        <begin position="275"/>
        <end position="294"/>
    </location>
</feature>
<gene>
    <name evidence="10" type="ORF">BD833_105303</name>
</gene>
<dbReference type="InterPro" id="IPR050545">
    <property type="entry name" value="Mycobact_MmpL"/>
</dbReference>
<evidence type="ECO:0000256" key="5">
    <source>
        <dbReference type="ARBA" id="ARBA00022989"/>
    </source>
</evidence>
<keyword evidence="11" id="KW-1185">Reference proteome</keyword>
<dbReference type="Proteomes" id="UP000322499">
    <property type="component" value="Unassembled WGS sequence"/>
</dbReference>
<comment type="subcellular location">
    <subcellularLocation>
        <location evidence="1">Cell membrane</location>
        <topology evidence="1">Multi-pass membrane protein</topology>
    </subcellularLocation>
</comment>
<sequence length="726" mass="74068">MLATLARSCARARWSVTTVWVTAVVMLSVLAGAFAGPTSDDFSLPGSESQRASDLLADAGFEASAGTQAQVVLHAPDGVATPQVRAAVEDLAAAIEDELPGAEVVSPFAPGGDRQISPGGDIAYLQVDLPHRDPAEVAASGEQLLALADDVGVAGLQVELGLQVEEQEPAGAPAEVIGLIAAAVILLIAFGSVVAMLLPLAIGVLGALCGVAGVELAAHVIAVPSYAGAAAGMIAIGVGIDYALLVVTRFREALHDGLPVPDAVALAQHTAGRSVLFAGVTVVIATLGLVFMGIELITGMAIGIAAAVLVAMLAAVTLLPALLGIVGPRLQRAQARPRRRLAGGGDGSGAAAERWSRTVQRRPALWVAGALAALAVLAVPVLDLRLGFSDAGTMPEESSARQAYDLVADGFGPGVNGPLVVAVDAPSGDAEPLAADLAAAFATDGGVAAVSPPVVSRDGGTAVLQVVPTSAPRDEATTDLVHRLREDVVPPVVAGTGGEVAIGGAQPAAIDFADYTAQRLPLFLSVVLGLSFLLLAVVFRGLLVALKAVVVNLLSIGAAFGALVAVFQWGRLAGALGIEGTGPIEAWVPMLLIAIVFGLSMDYEVFLLSRIREEYDRTGDNAAAVATGLARTARVITAAAAIMVCVFGSFVLGADRDLQLFGFGLAVAILIDATLVRMVLVPATMELLGRANWWLPGWLDRRLPHLTVEGSVSLPREPVRETAGVR</sequence>
<dbReference type="InterPro" id="IPR000731">
    <property type="entry name" value="SSD"/>
</dbReference>
<dbReference type="SUPFAM" id="SSF82866">
    <property type="entry name" value="Multidrug efflux transporter AcrB transmembrane domain"/>
    <property type="match status" value="2"/>
</dbReference>
<evidence type="ECO:0000256" key="7">
    <source>
        <dbReference type="SAM" id="MobiDB-lite"/>
    </source>
</evidence>
<dbReference type="PROSITE" id="PS50156">
    <property type="entry name" value="SSD"/>
    <property type="match status" value="1"/>
</dbReference>
<keyword evidence="4 8" id="KW-0812">Transmembrane</keyword>
<feature type="domain" description="SSD" evidence="9">
    <location>
        <begin position="234"/>
        <end position="325"/>
    </location>
</feature>
<evidence type="ECO:0000256" key="8">
    <source>
        <dbReference type="SAM" id="Phobius"/>
    </source>
</evidence>
<keyword evidence="3" id="KW-1003">Cell membrane</keyword>
<proteinExistence type="inferred from homology"/>
<feature type="transmembrane region" description="Helical" evidence="8">
    <location>
        <begin position="660"/>
        <end position="680"/>
    </location>
</feature>
<evidence type="ECO:0000256" key="4">
    <source>
        <dbReference type="ARBA" id="ARBA00022692"/>
    </source>
</evidence>
<feature type="transmembrane region" description="Helical" evidence="8">
    <location>
        <begin position="229"/>
        <end position="247"/>
    </location>
</feature>
<dbReference type="RefSeq" id="WP_166533036.1">
    <property type="nucleotide sequence ID" value="NZ_VNHW01000005.1"/>
</dbReference>
<keyword evidence="5 8" id="KW-1133">Transmembrane helix</keyword>
<evidence type="ECO:0000256" key="6">
    <source>
        <dbReference type="ARBA" id="ARBA00023136"/>
    </source>
</evidence>
<evidence type="ECO:0000313" key="11">
    <source>
        <dbReference type="Proteomes" id="UP000322499"/>
    </source>
</evidence>
<dbReference type="EMBL" id="VNHW01000005">
    <property type="protein sequence ID" value="TYP88126.1"/>
    <property type="molecule type" value="Genomic_DNA"/>
</dbReference>
<feature type="transmembrane region" description="Helical" evidence="8">
    <location>
        <begin position="635"/>
        <end position="654"/>
    </location>
</feature>
<evidence type="ECO:0000259" key="9">
    <source>
        <dbReference type="PROSITE" id="PS50156"/>
    </source>
</evidence>
<dbReference type="AlphaFoldDB" id="A0A5S5CZ36"/>
<feature type="transmembrane region" description="Helical" evidence="8">
    <location>
        <begin position="176"/>
        <end position="198"/>
    </location>
</feature>
<comment type="caution">
    <text evidence="10">The sequence shown here is derived from an EMBL/GenBank/DDBJ whole genome shotgun (WGS) entry which is preliminary data.</text>
</comment>
<feature type="transmembrane region" description="Helical" evidence="8">
    <location>
        <begin position="587"/>
        <end position="608"/>
    </location>
</feature>
<dbReference type="PANTHER" id="PTHR33406:SF11">
    <property type="entry name" value="MEMBRANE PROTEIN SCO6666-RELATED"/>
    <property type="match status" value="1"/>
</dbReference>
<evidence type="ECO:0000313" key="10">
    <source>
        <dbReference type="EMBL" id="TYP88126.1"/>
    </source>
</evidence>
<feature type="transmembrane region" description="Helical" evidence="8">
    <location>
        <begin position="364"/>
        <end position="382"/>
    </location>
</feature>
<feature type="transmembrane region" description="Helical" evidence="8">
    <location>
        <begin position="522"/>
        <end position="542"/>
    </location>
</feature>
<accession>A0A5S5CZ36</accession>
<name>A0A5S5CZ36_9ACTN</name>
<comment type="similarity">
    <text evidence="2">Belongs to the resistance-nodulation-cell division (RND) (TC 2.A.6) family. MmpL subfamily.</text>
</comment>
<evidence type="ECO:0000256" key="3">
    <source>
        <dbReference type="ARBA" id="ARBA00022475"/>
    </source>
</evidence>
<dbReference type="Pfam" id="PF03176">
    <property type="entry name" value="MMPL"/>
    <property type="match status" value="2"/>
</dbReference>
<dbReference type="Gene3D" id="1.20.1640.10">
    <property type="entry name" value="Multidrug efflux transporter AcrB transmembrane domain"/>
    <property type="match status" value="2"/>
</dbReference>
<protein>
    <submittedName>
        <fullName evidence="10">RND superfamily putative drug exporter</fullName>
    </submittedName>
</protein>
<organism evidence="10 11">
    <name type="scientific">Blastococcus xanthinilyticus</name>
    <dbReference type="NCBI Taxonomy" id="1564164"/>
    <lineage>
        <taxon>Bacteria</taxon>
        <taxon>Bacillati</taxon>
        <taxon>Actinomycetota</taxon>
        <taxon>Actinomycetes</taxon>
        <taxon>Geodermatophilales</taxon>
        <taxon>Geodermatophilaceae</taxon>
        <taxon>Blastococcus</taxon>
    </lineage>
</organism>
<feature type="transmembrane region" description="Helical" evidence="8">
    <location>
        <begin position="549"/>
        <end position="567"/>
    </location>
</feature>